<dbReference type="EMBL" id="APWK03000136">
    <property type="protein sequence ID" value="PHH50310.1"/>
    <property type="molecule type" value="Genomic_DNA"/>
</dbReference>
<dbReference type="Proteomes" id="UP000222788">
    <property type="component" value="Unassembled WGS sequence"/>
</dbReference>
<evidence type="ECO:0000256" key="6">
    <source>
        <dbReference type="ARBA" id="ARBA00023006"/>
    </source>
</evidence>
<dbReference type="InterPro" id="IPR007135">
    <property type="entry name" value="Atg3/Atg10"/>
</dbReference>
<keyword evidence="5" id="KW-0653">Protein transport</keyword>
<reference evidence="8 9" key="2">
    <citation type="journal article" date="2013" name="IMA Fungus">
        <title>IMA Genome-F 1: Ceratocystis fimbriata: Draft nuclear genome sequence for the plant pathogen, Ceratocystis fimbriata.</title>
        <authorList>
            <person name="Wilken P.M."/>
            <person name="Steenkamp E.T."/>
            <person name="Wingfield M.J."/>
            <person name="de Beer Z.W."/>
            <person name="Wingfield B.D."/>
        </authorList>
    </citation>
    <scope>NUCLEOTIDE SEQUENCE [LARGE SCALE GENOMIC DNA]</scope>
    <source>
        <strain evidence="8 9">CBS 114723</strain>
    </source>
</reference>
<evidence type="ECO:0000256" key="7">
    <source>
        <dbReference type="ARBA" id="ARBA00029833"/>
    </source>
</evidence>
<name>A0A2C5WX85_9PEZI</name>
<sequence>MDFKAYPWLSADEFTECCHHLEARYCRATLGPLRRRWKLSAISSLDLCGASVGTGSSGGYVTYLQIVRPLEVALDSNGLAAEIEKLGVGLESWGQSSCSSSEIDAAGEGLLDSSMETDELQDEAVLRVSGTEGDGDGDALRDVGRVIYEIHLHPTYRIPCLWFSLEGLPVDEPAFDIETVFRRLVPDQYKGGLRALGHMGGISMDHHPLTGVPCFFVHPCLLGDAMAGFSNQCTKANYLMLWMGLVGSCVGLWVPKEMSQVEL</sequence>
<dbReference type="Pfam" id="PF03987">
    <property type="entry name" value="Autophagy_act_C"/>
    <property type="match status" value="1"/>
</dbReference>
<organism evidence="8 9">
    <name type="scientific">Ceratocystis fimbriata CBS 114723</name>
    <dbReference type="NCBI Taxonomy" id="1035309"/>
    <lineage>
        <taxon>Eukaryota</taxon>
        <taxon>Fungi</taxon>
        <taxon>Dikarya</taxon>
        <taxon>Ascomycota</taxon>
        <taxon>Pezizomycotina</taxon>
        <taxon>Sordariomycetes</taxon>
        <taxon>Hypocreomycetidae</taxon>
        <taxon>Microascales</taxon>
        <taxon>Ceratocystidaceae</taxon>
        <taxon>Ceratocystis</taxon>
    </lineage>
</organism>
<keyword evidence="3" id="KW-0808">Transferase</keyword>
<dbReference type="Gene3D" id="3.30.1460.50">
    <property type="match status" value="1"/>
</dbReference>
<evidence type="ECO:0000313" key="9">
    <source>
        <dbReference type="Proteomes" id="UP000222788"/>
    </source>
</evidence>
<evidence type="ECO:0000256" key="4">
    <source>
        <dbReference type="ARBA" id="ARBA00022786"/>
    </source>
</evidence>
<evidence type="ECO:0000256" key="3">
    <source>
        <dbReference type="ARBA" id="ARBA00022679"/>
    </source>
</evidence>
<evidence type="ECO:0000256" key="2">
    <source>
        <dbReference type="ARBA" id="ARBA00021099"/>
    </source>
</evidence>
<gene>
    <name evidence="8" type="ORF">CFIMG_006387RA</name>
</gene>
<dbReference type="PANTHER" id="PTHR14957">
    <property type="entry name" value="UBIQUITIN-LIKE-CONJUGATING ENZYME ATG10"/>
    <property type="match status" value="1"/>
</dbReference>
<dbReference type="GO" id="GO:0015031">
    <property type="term" value="P:protein transport"/>
    <property type="evidence" value="ECO:0007669"/>
    <property type="project" value="UniProtKB-KW"/>
</dbReference>
<dbReference type="GO" id="GO:0061651">
    <property type="term" value="F:Atg12 conjugating enzyme activity"/>
    <property type="evidence" value="ECO:0007669"/>
    <property type="project" value="TreeGrafter"/>
</dbReference>
<dbReference type="GO" id="GO:0000045">
    <property type="term" value="P:autophagosome assembly"/>
    <property type="evidence" value="ECO:0007669"/>
    <property type="project" value="TreeGrafter"/>
</dbReference>
<proteinExistence type="inferred from homology"/>
<reference evidence="8 9" key="1">
    <citation type="journal article" date="2013" name="Fungal Biol.">
        <title>Analysis of microsatellite markers in the genome of the plant pathogen Ceratocystis fimbriata.</title>
        <authorList>
            <person name="Simpson M.C."/>
            <person name="Wilken P.M."/>
            <person name="Coetzee M.P."/>
            <person name="Wingfield M.J."/>
            <person name="Wingfield B.D."/>
        </authorList>
    </citation>
    <scope>NUCLEOTIDE SEQUENCE [LARGE SCALE GENOMIC DNA]</scope>
    <source>
        <strain evidence="8 9">CBS 114723</strain>
    </source>
</reference>
<dbReference type="GO" id="GO:0005829">
    <property type="term" value="C:cytosol"/>
    <property type="evidence" value="ECO:0007669"/>
    <property type="project" value="TreeGrafter"/>
</dbReference>
<evidence type="ECO:0000313" key="8">
    <source>
        <dbReference type="EMBL" id="PHH50310.1"/>
    </source>
</evidence>
<keyword evidence="5" id="KW-0813">Transport</keyword>
<dbReference type="OrthoDB" id="4089664at2759"/>
<dbReference type="PANTHER" id="PTHR14957:SF1">
    <property type="entry name" value="UBIQUITIN-LIKE-CONJUGATING ENZYME ATG10"/>
    <property type="match status" value="1"/>
</dbReference>
<protein>
    <recommendedName>
        <fullName evidence="2">Ubiquitin-like-conjugating enzyme ATG10</fullName>
    </recommendedName>
    <alternativeName>
        <fullName evidence="7">Autophagy-related protein 10</fullName>
    </alternativeName>
</protein>
<keyword evidence="4" id="KW-0833">Ubl conjugation pathway</keyword>
<evidence type="ECO:0000256" key="1">
    <source>
        <dbReference type="ARBA" id="ARBA00005696"/>
    </source>
</evidence>
<dbReference type="GO" id="GO:0000422">
    <property type="term" value="P:autophagy of mitochondrion"/>
    <property type="evidence" value="ECO:0007669"/>
    <property type="project" value="TreeGrafter"/>
</dbReference>
<dbReference type="STRING" id="1035309.A0A2C5WX85"/>
<comment type="caution">
    <text evidence="8">The sequence shown here is derived from an EMBL/GenBank/DDBJ whole genome shotgun (WGS) entry which is preliminary data.</text>
</comment>
<accession>A0A2C5WX85</accession>
<keyword evidence="9" id="KW-1185">Reference proteome</keyword>
<dbReference type="GO" id="GO:0032446">
    <property type="term" value="P:protein modification by small protein conjugation"/>
    <property type="evidence" value="ECO:0007669"/>
    <property type="project" value="TreeGrafter"/>
</dbReference>
<comment type="similarity">
    <text evidence="1">Belongs to the ATG10 family.</text>
</comment>
<keyword evidence="6" id="KW-0072">Autophagy</keyword>
<dbReference type="AlphaFoldDB" id="A0A2C5WX85"/>
<evidence type="ECO:0000256" key="5">
    <source>
        <dbReference type="ARBA" id="ARBA00022927"/>
    </source>
</evidence>